<dbReference type="EMBL" id="AJWY01006985">
    <property type="protein sequence ID" value="EKC65324.1"/>
    <property type="molecule type" value="Genomic_DNA"/>
</dbReference>
<protein>
    <submittedName>
        <fullName evidence="1">Uncharacterized protein</fullName>
    </submittedName>
</protein>
<dbReference type="AlphaFoldDB" id="K1TD01"/>
<organism evidence="1">
    <name type="scientific">human gut metagenome</name>
    <dbReference type="NCBI Taxonomy" id="408170"/>
    <lineage>
        <taxon>unclassified sequences</taxon>
        <taxon>metagenomes</taxon>
        <taxon>organismal metagenomes</taxon>
    </lineage>
</organism>
<evidence type="ECO:0000313" key="1">
    <source>
        <dbReference type="EMBL" id="EKC65324.1"/>
    </source>
</evidence>
<accession>K1TD01</accession>
<gene>
    <name evidence="1" type="ORF">LEA_10389</name>
</gene>
<reference evidence="1" key="1">
    <citation type="journal article" date="2013" name="Environ. Microbiol.">
        <title>Microbiota from the distal guts of lean and obese adolescents exhibit partial functional redundancy besides clear differences in community structure.</title>
        <authorList>
            <person name="Ferrer M."/>
            <person name="Ruiz A."/>
            <person name="Lanza F."/>
            <person name="Haange S.B."/>
            <person name="Oberbach A."/>
            <person name="Till H."/>
            <person name="Bargiela R."/>
            <person name="Campoy C."/>
            <person name="Segura M.T."/>
            <person name="Richter M."/>
            <person name="von Bergen M."/>
            <person name="Seifert J."/>
            <person name="Suarez A."/>
        </authorList>
    </citation>
    <scope>NUCLEOTIDE SEQUENCE</scope>
</reference>
<sequence length="26" mass="3006">MVQQNAELPYSTEALAPKMSKETFEY</sequence>
<feature type="non-terminal residue" evidence="1">
    <location>
        <position position="26"/>
    </location>
</feature>
<proteinExistence type="predicted"/>
<comment type="caution">
    <text evidence="1">The sequence shown here is derived from an EMBL/GenBank/DDBJ whole genome shotgun (WGS) entry which is preliminary data.</text>
</comment>
<name>K1TD01_9ZZZZ</name>